<gene>
    <name evidence="5" type="primary">rpmF_38</name>
    <name evidence="5" type="ORF">SDC9_210757</name>
</gene>
<organism evidence="5">
    <name type="scientific">bioreactor metagenome</name>
    <dbReference type="NCBI Taxonomy" id="1076179"/>
    <lineage>
        <taxon>unclassified sequences</taxon>
        <taxon>metagenomes</taxon>
        <taxon>ecological metagenomes</taxon>
    </lineage>
</organism>
<dbReference type="GO" id="GO:0015934">
    <property type="term" value="C:large ribosomal subunit"/>
    <property type="evidence" value="ECO:0007669"/>
    <property type="project" value="InterPro"/>
</dbReference>
<dbReference type="Gene3D" id="1.20.5.640">
    <property type="entry name" value="Single helix bin"/>
    <property type="match status" value="1"/>
</dbReference>
<protein>
    <submittedName>
        <fullName evidence="5">50S ribosomal protein L32</fullName>
    </submittedName>
</protein>
<evidence type="ECO:0000256" key="3">
    <source>
        <dbReference type="ARBA" id="ARBA00023274"/>
    </source>
</evidence>
<proteinExistence type="inferred from homology"/>
<reference evidence="5" key="1">
    <citation type="submission" date="2019-08" db="EMBL/GenBank/DDBJ databases">
        <authorList>
            <person name="Kucharzyk K."/>
            <person name="Murdoch R.W."/>
            <person name="Higgins S."/>
            <person name="Loffler F."/>
        </authorList>
    </citation>
    <scope>NUCLEOTIDE SEQUENCE</scope>
</reference>
<feature type="region of interest" description="Disordered" evidence="4">
    <location>
        <begin position="1"/>
        <end position="20"/>
    </location>
</feature>
<dbReference type="GO" id="GO:0006412">
    <property type="term" value="P:translation"/>
    <property type="evidence" value="ECO:0007669"/>
    <property type="project" value="InterPro"/>
</dbReference>
<dbReference type="InterPro" id="IPR044957">
    <property type="entry name" value="Ribosomal_bL32_bact"/>
</dbReference>
<dbReference type="NCBIfam" id="TIGR01031">
    <property type="entry name" value="rpmF_bact"/>
    <property type="match status" value="1"/>
</dbReference>
<evidence type="ECO:0000256" key="2">
    <source>
        <dbReference type="ARBA" id="ARBA00022980"/>
    </source>
</evidence>
<sequence>MAVPKRKTSKARRDSRRSSTWKLDAPNIVDCPQCHQPMLAHHVCKKCGYYDARQAIKVEA</sequence>
<dbReference type="HAMAP" id="MF_00340">
    <property type="entry name" value="Ribosomal_bL32"/>
    <property type="match status" value="1"/>
</dbReference>
<dbReference type="GO" id="GO:0003735">
    <property type="term" value="F:structural constituent of ribosome"/>
    <property type="evidence" value="ECO:0007669"/>
    <property type="project" value="InterPro"/>
</dbReference>
<accession>A0A645JUS7</accession>
<evidence type="ECO:0000256" key="4">
    <source>
        <dbReference type="SAM" id="MobiDB-lite"/>
    </source>
</evidence>
<dbReference type="AlphaFoldDB" id="A0A645JUS7"/>
<name>A0A645JUS7_9ZZZZ</name>
<comment type="similarity">
    <text evidence="1">Belongs to the bacterial ribosomal protein bL32 family.</text>
</comment>
<dbReference type="InterPro" id="IPR011332">
    <property type="entry name" value="Ribosomal_zn-bd"/>
</dbReference>
<dbReference type="EMBL" id="VSSQ01141792">
    <property type="protein sequence ID" value="MPN63003.1"/>
    <property type="molecule type" value="Genomic_DNA"/>
</dbReference>
<evidence type="ECO:0000313" key="5">
    <source>
        <dbReference type="EMBL" id="MPN63003.1"/>
    </source>
</evidence>
<dbReference type="PANTHER" id="PTHR35534">
    <property type="entry name" value="50S RIBOSOMAL PROTEIN L32"/>
    <property type="match status" value="1"/>
</dbReference>
<feature type="compositionally biased region" description="Basic residues" evidence="4">
    <location>
        <begin position="1"/>
        <end position="15"/>
    </location>
</feature>
<keyword evidence="2 5" id="KW-0689">Ribosomal protein</keyword>
<dbReference type="InterPro" id="IPR002677">
    <property type="entry name" value="Ribosomal_bL32"/>
</dbReference>
<comment type="caution">
    <text evidence="5">The sequence shown here is derived from an EMBL/GenBank/DDBJ whole genome shotgun (WGS) entry which is preliminary data.</text>
</comment>
<keyword evidence="3" id="KW-0687">Ribonucleoprotein</keyword>
<dbReference type="SUPFAM" id="SSF57829">
    <property type="entry name" value="Zn-binding ribosomal proteins"/>
    <property type="match status" value="1"/>
</dbReference>
<dbReference type="Pfam" id="PF01783">
    <property type="entry name" value="Ribosomal_L32p"/>
    <property type="match status" value="1"/>
</dbReference>
<dbReference type="PANTHER" id="PTHR35534:SF1">
    <property type="entry name" value="LARGE RIBOSOMAL SUBUNIT PROTEIN BL32"/>
    <property type="match status" value="1"/>
</dbReference>
<evidence type="ECO:0000256" key="1">
    <source>
        <dbReference type="ARBA" id="ARBA00008560"/>
    </source>
</evidence>